<protein>
    <recommendedName>
        <fullName evidence="4">Lipoprotein</fullName>
    </recommendedName>
</protein>
<feature type="signal peptide" evidence="1">
    <location>
        <begin position="1"/>
        <end position="31"/>
    </location>
</feature>
<name>A0A380S894_FIBSU</name>
<reference evidence="2 3" key="1">
    <citation type="submission" date="2017-08" db="EMBL/GenBank/DDBJ databases">
        <authorList>
            <person name="de Groot N.N."/>
        </authorList>
    </citation>
    <scope>NUCLEOTIDE SEQUENCE [LARGE SCALE GENOMIC DNA]</scope>
    <source>
        <strain evidence="2 3">HM2</strain>
    </source>
</reference>
<accession>A0A380S894</accession>
<dbReference type="Proteomes" id="UP000255423">
    <property type="component" value="Unassembled WGS sequence"/>
</dbReference>
<evidence type="ECO:0000256" key="1">
    <source>
        <dbReference type="SAM" id="SignalP"/>
    </source>
</evidence>
<organism evidence="2 3">
    <name type="scientific">Fibrobacter succinogenes</name>
    <name type="common">Bacteroides succinogenes</name>
    <dbReference type="NCBI Taxonomy" id="833"/>
    <lineage>
        <taxon>Bacteria</taxon>
        <taxon>Pseudomonadati</taxon>
        <taxon>Fibrobacterota</taxon>
        <taxon>Fibrobacteria</taxon>
        <taxon>Fibrobacterales</taxon>
        <taxon>Fibrobacteraceae</taxon>
        <taxon>Fibrobacter</taxon>
    </lineage>
</organism>
<sequence>MEKKFFRNLKTARLFTAIALLIAMASLTSCGKTEDTPAKPIKYNFNAIPQKALWLDVAKSRFIVAGTFQVDTNKLKEIIETESGYLNFTLSIDSVLKGELQTKELNIAKYIFSKKDKSHRSNDSSLFLLNGKKTIDFLIESPASTESLFMLGNIDNSLTSKTEDTIKVITNEVKQQQEITDDKTFFSICPNDKNSARVKRLIADMHNGAKANDAYIELEKMGFDAVPATICQMDDRRELAVKGISLENKSPQAWEAMRHYSPKVVVDVLEAILNQITGQSFGFIENGGTEEERANTVRGWRTYLWHAANDSLEQNSP</sequence>
<feature type="chain" id="PRO_5016870938" description="Lipoprotein" evidence="1">
    <location>
        <begin position="32"/>
        <end position="317"/>
    </location>
</feature>
<dbReference type="EMBL" id="UHJL01000003">
    <property type="protein sequence ID" value="SUQ25020.1"/>
    <property type="molecule type" value="Genomic_DNA"/>
</dbReference>
<evidence type="ECO:0000313" key="2">
    <source>
        <dbReference type="EMBL" id="SUQ25020.1"/>
    </source>
</evidence>
<dbReference type="RefSeq" id="WP_109573348.1">
    <property type="nucleotide sequence ID" value="NZ_UHJL01000003.1"/>
</dbReference>
<evidence type="ECO:0008006" key="4">
    <source>
        <dbReference type="Google" id="ProtNLM"/>
    </source>
</evidence>
<keyword evidence="1" id="KW-0732">Signal</keyword>
<dbReference type="AlphaFoldDB" id="A0A380S894"/>
<gene>
    <name evidence="2" type="ORF">SAMN05661053_2434</name>
</gene>
<proteinExistence type="predicted"/>
<evidence type="ECO:0000313" key="3">
    <source>
        <dbReference type="Proteomes" id="UP000255423"/>
    </source>
</evidence>
<dbReference type="PROSITE" id="PS51257">
    <property type="entry name" value="PROKAR_LIPOPROTEIN"/>
    <property type="match status" value="1"/>
</dbReference>